<protein>
    <submittedName>
        <fullName evidence="4">Cell envelope-related function transcriptional attenuator common-like protein</fullName>
    </submittedName>
</protein>
<dbReference type="Gene3D" id="3.30.70.2390">
    <property type="match status" value="1"/>
</dbReference>
<feature type="region of interest" description="Disordered" evidence="1">
    <location>
        <begin position="179"/>
        <end position="226"/>
    </location>
</feature>
<feature type="region of interest" description="Disordered" evidence="1">
    <location>
        <begin position="1"/>
        <end position="29"/>
    </location>
</feature>
<feature type="domain" description="LytR/CpsA/Psr regulator C-terminal" evidence="3">
    <location>
        <begin position="92"/>
        <end position="177"/>
    </location>
</feature>
<dbReference type="EMBL" id="LBXL01000018">
    <property type="protein sequence ID" value="KKR29929.1"/>
    <property type="molecule type" value="Genomic_DNA"/>
</dbReference>
<reference evidence="4 5" key="1">
    <citation type="journal article" date="2015" name="Nature">
        <title>rRNA introns, odd ribosomes, and small enigmatic genomes across a large radiation of phyla.</title>
        <authorList>
            <person name="Brown C.T."/>
            <person name="Hug L.A."/>
            <person name="Thomas B.C."/>
            <person name="Sharon I."/>
            <person name="Castelle C.J."/>
            <person name="Singh A."/>
            <person name="Wilkins M.J."/>
            <person name="Williams K.H."/>
            <person name="Banfield J.F."/>
        </authorList>
    </citation>
    <scope>NUCLEOTIDE SEQUENCE [LARGE SCALE GENOMIC DNA]</scope>
</reference>
<keyword evidence="2" id="KW-1133">Transmembrane helix</keyword>
<keyword evidence="2" id="KW-0472">Membrane</keyword>
<feature type="transmembrane region" description="Helical" evidence="2">
    <location>
        <begin position="38"/>
        <end position="56"/>
    </location>
</feature>
<keyword evidence="2" id="KW-0812">Transmembrane</keyword>
<feature type="compositionally biased region" description="Polar residues" evidence="1">
    <location>
        <begin position="1"/>
        <end position="20"/>
    </location>
</feature>
<organism evidence="4 5">
    <name type="scientific">Candidatus Woesebacteria bacterium GW2011_GWA1_39_8</name>
    <dbReference type="NCBI Taxonomy" id="1618552"/>
    <lineage>
        <taxon>Bacteria</taxon>
        <taxon>Candidatus Woeseibacteriota</taxon>
    </lineage>
</organism>
<sequence>MEEENTQGQAGQSPGDQSPRTRVGFPQQQEPKKFPTKLIVVIIVLILLVGGGWFIFGRSRDDANLESELSPTPFEIKESTPTPTPEKIEREEIKIQVLNGTGITGGAGSLKTKLEKLGYSQIEVGNAPTSNFTATELIFNDDVPKTVRDEIQELLEDTYQDVEVEENSLDKYDIRITTGLPKGQTATPTKAKTTPTPTPKVTVKPTGGTGTPTLTPTTTTSPTPTP</sequence>
<dbReference type="Pfam" id="PF13399">
    <property type="entry name" value="LytR_C"/>
    <property type="match status" value="1"/>
</dbReference>
<proteinExistence type="predicted"/>
<evidence type="ECO:0000256" key="1">
    <source>
        <dbReference type="SAM" id="MobiDB-lite"/>
    </source>
</evidence>
<feature type="compositionally biased region" description="Low complexity" evidence="1">
    <location>
        <begin position="181"/>
        <end position="226"/>
    </location>
</feature>
<evidence type="ECO:0000313" key="5">
    <source>
        <dbReference type="Proteomes" id="UP000034793"/>
    </source>
</evidence>
<evidence type="ECO:0000259" key="3">
    <source>
        <dbReference type="Pfam" id="PF13399"/>
    </source>
</evidence>
<evidence type="ECO:0000256" key="2">
    <source>
        <dbReference type="SAM" id="Phobius"/>
    </source>
</evidence>
<name>A0A0G0PP26_9BACT</name>
<comment type="caution">
    <text evidence="4">The sequence shown here is derived from an EMBL/GenBank/DDBJ whole genome shotgun (WGS) entry which is preliminary data.</text>
</comment>
<dbReference type="AlphaFoldDB" id="A0A0G0PP26"/>
<dbReference type="InterPro" id="IPR027381">
    <property type="entry name" value="LytR/CpsA/Psr_C"/>
</dbReference>
<dbReference type="Proteomes" id="UP000034793">
    <property type="component" value="Unassembled WGS sequence"/>
</dbReference>
<gene>
    <name evidence="4" type="ORF">UT61_C0018G0002</name>
</gene>
<accession>A0A0G0PP26</accession>
<evidence type="ECO:0000313" key="4">
    <source>
        <dbReference type="EMBL" id="KKR29929.1"/>
    </source>
</evidence>